<evidence type="ECO:0000259" key="1">
    <source>
        <dbReference type="PROSITE" id="PS50878"/>
    </source>
</evidence>
<proteinExistence type="predicted"/>
<dbReference type="PROSITE" id="PS50878">
    <property type="entry name" value="RT_POL"/>
    <property type="match status" value="1"/>
</dbReference>
<dbReference type="KEGG" id="soy:115878622"/>
<dbReference type="InterPro" id="IPR000477">
    <property type="entry name" value="RT_dom"/>
</dbReference>
<dbReference type="PANTHER" id="PTHR19446">
    <property type="entry name" value="REVERSE TRANSCRIPTASES"/>
    <property type="match status" value="1"/>
</dbReference>
<dbReference type="SUPFAM" id="SSF56672">
    <property type="entry name" value="DNA/RNA polymerases"/>
    <property type="match status" value="1"/>
</dbReference>
<dbReference type="GO" id="GO:0071897">
    <property type="term" value="P:DNA biosynthetic process"/>
    <property type="evidence" value="ECO:0007669"/>
    <property type="project" value="UniProtKB-ARBA"/>
</dbReference>
<dbReference type="RefSeq" id="XP_030751029.1">
    <property type="nucleotide sequence ID" value="XM_030895169.1"/>
</dbReference>
<evidence type="ECO:0000313" key="3">
    <source>
        <dbReference type="RefSeq" id="XP_030751029.1"/>
    </source>
</evidence>
<accession>A0A6J2XK46</accession>
<dbReference type="InterPro" id="IPR043502">
    <property type="entry name" value="DNA/RNA_pol_sf"/>
</dbReference>
<dbReference type="AlphaFoldDB" id="A0A6J2XK46"/>
<keyword evidence="2" id="KW-1185">Reference proteome</keyword>
<dbReference type="GeneID" id="115878622"/>
<sequence>MLYRKRLEEKLQQQRFETLENHYYYIKECIHKAASGVLGTIDNNERKRKRYWWDTDIQDIIEDKRRKYTKYLSTKKIEDKLIYKKAQAKVRRGICQKKNLIWEKECNQLNTYIGGRRSKESWKFIKNVRKRKGKEIISPITPQKWEEYMENLMTENRVEFMDCSDVTTNIRTMGSPIRISMDEVIKDCINGTDVPQEWNETYLSTIYKKGDRTKCENYRGISVTATVSRIYGKILRNRIENEYQEIEAEEQAGFRAGRSTVDHLFTVTHKAYNSVPLVRLWEAMEKTNINVELIKAVKSLYKQTKTRIKVGKKLTTGFNGTKGLKQGCCISPTLFKIYLEQVLKGWKQKCRIVGVPIGDNMLYTLCFADDQVIIAQDYDDINYMTRRHNL</sequence>
<evidence type="ECO:0000313" key="2">
    <source>
        <dbReference type="Proteomes" id="UP000504635"/>
    </source>
</evidence>
<gene>
    <name evidence="3" type="primary">LOC115878622</name>
</gene>
<protein>
    <submittedName>
        <fullName evidence="3">Uncharacterized protein LOC115878622</fullName>
    </submittedName>
</protein>
<dbReference type="CDD" id="cd01650">
    <property type="entry name" value="RT_nLTR_like"/>
    <property type="match status" value="1"/>
</dbReference>
<dbReference type="Pfam" id="PF00078">
    <property type="entry name" value="RVT_1"/>
    <property type="match status" value="1"/>
</dbReference>
<dbReference type="InParanoid" id="A0A6J2XK46"/>
<organism evidence="2 3">
    <name type="scientific">Sitophilus oryzae</name>
    <name type="common">Rice weevil</name>
    <name type="synonym">Curculio oryzae</name>
    <dbReference type="NCBI Taxonomy" id="7048"/>
    <lineage>
        <taxon>Eukaryota</taxon>
        <taxon>Metazoa</taxon>
        <taxon>Ecdysozoa</taxon>
        <taxon>Arthropoda</taxon>
        <taxon>Hexapoda</taxon>
        <taxon>Insecta</taxon>
        <taxon>Pterygota</taxon>
        <taxon>Neoptera</taxon>
        <taxon>Endopterygota</taxon>
        <taxon>Coleoptera</taxon>
        <taxon>Polyphaga</taxon>
        <taxon>Cucujiformia</taxon>
        <taxon>Curculionidae</taxon>
        <taxon>Dryophthorinae</taxon>
        <taxon>Sitophilus</taxon>
    </lineage>
</organism>
<reference evidence="3" key="1">
    <citation type="submission" date="2025-08" db="UniProtKB">
        <authorList>
            <consortium name="RefSeq"/>
        </authorList>
    </citation>
    <scope>IDENTIFICATION</scope>
    <source>
        <tissue evidence="3">Gonads</tissue>
    </source>
</reference>
<dbReference type="Proteomes" id="UP000504635">
    <property type="component" value="Unplaced"/>
</dbReference>
<dbReference type="OrthoDB" id="6779646at2759"/>
<name>A0A6J2XK46_SITOR</name>
<feature type="domain" description="Reverse transcriptase" evidence="1">
    <location>
        <begin position="187"/>
        <end position="390"/>
    </location>
</feature>